<protein>
    <submittedName>
        <fullName evidence="1">Uncharacterized protein</fullName>
    </submittedName>
</protein>
<keyword evidence="2" id="KW-1185">Reference proteome</keyword>
<reference evidence="1 2" key="1">
    <citation type="submission" date="2024-03" db="EMBL/GenBank/DDBJ databases">
        <title>A high-quality draft genome sequence of Diaporthe vaccinii, a causative agent of upright dieback and viscid rot disease in cranberry plants.</title>
        <authorList>
            <person name="Sarrasin M."/>
            <person name="Lang B.F."/>
            <person name="Burger G."/>
        </authorList>
    </citation>
    <scope>NUCLEOTIDE SEQUENCE [LARGE SCALE GENOMIC DNA]</scope>
    <source>
        <strain evidence="1 2">IS7</strain>
    </source>
</reference>
<name>A0ABR4DW82_9PEZI</name>
<accession>A0ABR4DW82</accession>
<dbReference type="Proteomes" id="UP001600888">
    <property type="component" value="Unassembled WGS sequence"/>
</dbReference>
<sequence>MFPLAASEGRCPHSILRRRQTTSDDIRPSAQAHASVTEKRYLTDDNKRCREALLDQIGADCRASDLCVDDPSQVDRKDTKANQTDLIVFDGRNKEICQKSYMRQILTLSRKSARIQTPYAVLIVPRMSNGELCLNKSNTSILHRYREGRGGRTGVRVNVVCIGIMRPLAIAT</sequence>
<gene>
    <name evidence="1" type="ORF">FJTKL_03145</name>
</gene>
<dbReference type="EMBL" id="JBAWTH010000154">
    <property type="protein sequence ID" value="KAL2274572.1"/>
    <property type="molecule type" value="Genomic_DNA"/>
</dbReference>
<evidence type="ECO:0000313" key="1">
    <source>
        <dbReference type="EMBL" id="KAL2274572.1"/>
    </source>
</evidence>
<proteinExistence type="predicted"/>
<comment type="caution">
    <text evidence="1">The sequence shown here is derived from an EMBL/GenBank/DDBJ whole genome shotgun (WGS) entry which is preliminary data.</text>
</comment>
<organism evidence="1 2">
    <name type="scientific">Diaporthe vaccinii</name>
    <dbReference type="NCBI Taxonomy" id="105482"/>
    <lineage>
        <taxon>Eukaryota</taxon>
        <taxon>Fungi</taxon>
        <taxon>Dikarya</taxon>
        <taxon>Ascomycota</taxon>
        <taxon>Pezizomycotina</taxon>
        <taxon>Sordariomycetes</taxon>
        <taxon>Sordariomycetidae</taxon>
        <taxon>Diaporthales</taxon>
        <taxon>Diaporthaceae</taxon>
        <taxon>Diaporthe</taxon>
        <taxon>Diaporthe eres species complex</taxon>
    </lineage>
</organism>
<evidence type="ECO:0000313" key="2">
    <source>
        <dbReference type="Proteomes" id="UP001600888"/>
    </source>
</evidence>